<dbReference type="Proteomes" id="UP000054524">
    <property type="component" value="Unassembled WGS sequence"/>
</dbReference>
<gene>
    <name evidence="3" type="ORF">NESG_00002</name>
</gene>
<comment type="caution">
    <text evidence="3">The sequence shown here is derived from an EMBL/GenBank/DDBJ whole genome shotgun (WGS) entry which is preliminary data.</text>
</comment>
<keyword evidence="2" id="KW-0472">Membrane</keyword>
<evidence type="ECO:0000256" key="1">
    <source>
        <dbReference type="SAM" id="MobiDB-lite"/>
    </source>
</evidence>
<evidence type="ECO:0000256" key="2">
    <source>
        <dbReference type="SAM" id="Phobius"/>
    </source>
</evidence>
<feature type="region of interest" description="Disordered" evidence="1">
    <location>
        <begin position="454"/>
        <end position="481"/>
    </location>
</feature>
<dbReference type="RefSeq" id="XP_052905488.1">
    <property type="nucleotide sequence ID" value="XM_053047663.1"/>
</dbReference>
<dbReference type="GeneID" id="77674975"/>
<keyword evidence="2" id="KW-1133">Transmembrane helix</keyword>
<keyword evidence="4" id="KW-1185">Reference proteome</keyword>
<feature type="compositionally biased region" description="Polar residues" evidence="1">
    <location>
        <begin position="468"/>
        <end position="481"/>
    </location>
</feature>
<accession>A0A086J465</accession>
<keyword evidence="2" id="KW-0812">Transmembrane</keyword>
<feature type="compositionally biased region" description="Low complexity" evidence="1">
    <location>
        <begin position="458"/>
        <end position="467"/>
    </location>
</feature>
<name>A0A086J465_NEMA1</name>
<feature type="transmembrane region" description="Helical" evidence="2">
    <location>
        <begin position="29"/>
        <end position="49"/>
    </location>
</feature>
<sequence length="723" mass="83109">MNKSNTSERRNQLHKYLYKRKNRQIPISLLAKVLLICMLLSMQNVLGLLSEEDMNTVIRVLLSGTKGKVSIKIGGNISPIILYAYGKVDILYNNRFTDLYIKKYYFTSPNKGLFWIRDSTNDIAREEDSEGNRLPNRVVDHYNALINMFPSPYEKISIYPKEGCKDFFTSFLKSDPVKEYAHNILAILFLRAEGVPVPLIIEDEESACPRLTWTDEFNPEQSFSVPICIASAEEQESSDSNEEANIKKSSSKIVQTIKYFLNAESCQELEESIALKESAEKEVYWKNEFTKTPTWLIQSYIYYYLETIDDIDKLYYNIIKKLVFCKNKYPLGSNYRNIAQKFFEKSFMCEGEDTQSDVLKWWGKIKEFEGMAEASKKIRLLPFADNSLLPTKITVGANTQGSVQPEEWLISSDIESVLLTLLCCIAYDPKTDKYNFDHLPYMSKEVKSLFAMPSKNASTSSDSSETSGNPDINNPPSSNTPVIQVGQKIPQEVQKKWSKIIKNLVKRNTYISYTTLENNKRVIEPDILNILIIMIKVTGLDCSKYIEQIHEYRERLQDREQMDGSFGITCFTKGIAEYAEVIFFHMTREFLKNKTLADVFSISSTSSNDKRIMLVNFVDYSIQIVNNKNYLTGSIVIHYVTKCRNQSIVIRFVTPEKVHLGIRKCAVNSGCSKLQIEIPKIPIDSYILHVLSEYVKTINPPEPSDITRKFQALQMPRMLPRTP</sequence>
<evidence type="ECO:0000313" key="4">
    <source>
        <dbReference type="Proteomes" id="UP000054524"/>
    </source>
</evidence>
<evidence type="ECO:0000313" key="3">
    <source>
        <dbReference type="EMBL" id="KFG26933.1"/>
    </source>
</evidence>
<dbReference type="EMBL" id="AKIJ01000001">
    <property type="protein sequence ID" value="KFG26933.1"/>
    <property type="molecule type" value="Genomic_DNA"/>
</dbReference>
<proteinExistence type="predicted"/>
<dbReference type="AlphaFoldDB" id="A0A086J465"/>
<reference evidence="3 4" key="1">
    <citation type="journal article" date="2014" name="Genome Announc.">
        <title>Genome Sequence of the Microsporidian Species Nematocida sp1 Strain ERTm6 (ATCC PRA-372).</title>
        <authorList>
            <person name="Bakowski M.A."/>
            <person name="Priest M."/>
            <person name="Young S."/>
            <person name="Cuomo C.A."/>
            <person name="Troemel E.R."/>
        </authorList>
    </citation>
    <scope>NUCLEOTIDE SEQUENCE [LARGE SCALE GENOMIC DNA]</scope>
    <source>
        <strain evidence="3 4">ERTm6</strain>
    </source>
</reference>
<organism evidence="3 4">
    <name type="scientific">Nematocida ausubeli (strain ATCC PRA-371 / ERTm2)</name>
    <name type="common">Nematode killer fungus</name>
    <dbReference type="NCBI Taxonomy" id="1913371"/>
    <lineage>
        <taxon>Eukaryota</taxon>
        <taxon>Fungi</taxon>
        <taxon>Fungi incertae sedis</taxon>
        <taxon>Microsporidia</taxon>
        <taxon>Nematocida</taxon>
    </lineage>
</organism>
<protein>
    <submittedName>
        <fullName evidence="3">Uncharacterized protein</fullName>
    </submittedName>
</protein>
<dbReference type="HOGENOM" id="CLU_009683_4_0_1"/>